<sequence>MYTVNHLKRTVLVTQVAAALLLTACGGGSNNTSVTTSGRLVAPIVQGVSFSTATTSGVTTAEGGFSCQSGETVTLKVGSVILGTLPCTAPDKDLLDTVSGISADTLIPLMQQAATNPTPNAYDKLLNRLAFLIRMDSDQNISNGVSLPSGLANLPHMQSGALNFNLDYAVFMPRLEQLVGQAMRAGLYTQRPQPLLGCDCTVEMQQAYLVKLLEKTTGKAFPGYAVQDIFSTKADSSGFSTSLRYDAAGKLISSSETPQSDANPQVNYTFQYDSAERLLSKLGVEATTSLKHAEEAWSYNAANYILSYQDDGYVNGALSTRFSSTRNVDAQGQIIKITETDEVLSGVNAGTVNQVVDFSYNTYGEVEKILDSVTEAGVTTLNTTTISHDSSGNPTQVEVVESSATGATLATLRYGYTYDAMGNLTKRTYSKLNAMGGETESNTGEFRFNNEANAVLGGATRTYSINGSLVGSVQDILTYGSLDLSDITLATSNNLARLLRIYKRGTTNAQSEDFRYTWNTAGYLDAVKVDTTKLAADGATVTSRKSDSYSYAYDGNRLVSKTYDAATDGTFDENNTYTWVALSRLGEYTLEDMLFFLSEQQSYAAVNASDDTFDDTLPTLFAATRRLESSSSESSASSSLRSHPALW</sequence>
<dbReference type="EMBL" id="CP133218">
    <property type="protein sequence ID" value="WML89730.1"/>
    <property type="molecule type" value="Genomic_DNA"/>
</dbReference>
<evidence type="ECO:0000313" key="2">
    <source>
        <dbReference type="EMBL" id="WML89730.1"/>
    </source>
</evidence>
<dbReference type="Proteomes" id="UP001236657">
    <property type="component" value="Chromosome"/>
</dbReference>
<dbReference type="RefSeq" id="WP_308894025.1">
    <property type="nucleotide sequence ID" value="NZ_CP133218.1"/>
</dbReference>
<keyword evidence="3" id="KW-1185">Reference proteome</keyword>
<name>A0ABY9MNE7_9GAMM</name>
<organism evidence="2 3">
    <name type="scientific">Thiothrix lacustris</name>
    <dbReference type="NCBI Taxonomy" id="525917"/>
    <lineage>
        <taxon>Bacteria</taxon>
        <taxon>Pseudomonadati</taxon>
        <taxon>Pseudomonadota</taxon>
        <taxon>Gammaproteobacteria</taxon>
        <taxon>Thiotrichales</taxon>
        <taxon>Thiotrichaceae</taxon>
        <taxon>Thiothrix</taxon>
    </lineage>
</organism>
<feature type="chain" id="PRO_5045466551" description="YD repeat-containing protein" evidence="1">
    <location>
        <begin position="25"/>
        <end position="647"/>
    </location>
</feature>
<gene>
    <name evidence="2" type="ORF">RCF98_12190</name>
</gene>
<dbReference type="Gene3D" id="2.180.10.10">
    <property type="entry name" value="RHS repeat-associated core"/>
    <property type="match status" value="1"/>
</dbReference>
<evidence type="ECO:0008006" key="4">
    <source>
        <dbReference type="Google" id="ProtNLM"/>
    </source>
</evidence>
<proteinExistence type="predicted"/>
<feature type="signal peptide" evidence="1">
    <location>
        <begin position="1"/>
        <end position="24"/>
    </location>
</feature>
<protein>
    <recommendedName>
        <fullName evidence="4">YD repeat-containing protein</fullName>
    </recommendedName>
</protein>
<keyword evidence="1" id="KW-0732">Signal</keyword>
<reference evidence="2 3" key="1">
    <citation type="submission" date="2023-08" db="EMBL/GenBank/DDBJ databases">
        <title>New molecular markers tilS and rpoB for phylogenetic and monitoring studies of the genus Thiothrix biodiversity.</title>
        <authorList>
            <person name="Ravin N.V."/>
            <person name="Smolyakov D."/>
            <person name="Markov N.D."/>
            <person name="Beletsky A.V."/>
            <person name="Mardanov A.V."/>
            <person name="Rudenko T.S."/>
            <person name="Grabovich M.Y."/>
        </authorList>
    </citation>
    <scope>NUCLEOTIDE SEQUENCE [LARGE SCALE GENOMIC DNA]</scope>
    <source>
        <strain evidence="2 3">MK1</strain>
    </source>
</reference>
<evidence type="ECO:0000256" key="1">
    <source>
        <dbReference type="SAM" id="SignalP"/>
    </source>
</evidence>
<evidence type="ECO:0000313" key="3">
    <source>
        <dbReference type="Proteomes" id="UP001236657"/>
    </source>
</evidence>
<accession>A0ABY9MNE7</accession>